<dbReference type="EMBL" id="JAVLSJ010000027">
    <property type="protein sequence ID" value="MDR9851933.1"/>
    <property type="molecule type" value="Genomic_DNA"/>
</dbReference>
<comment type="caution">
    <text evidence="2">The sequence shown here is derived from an EMBL/GenBank/DDBJ whole genome shotgun (WGS) entry which is preliminary data.</text>
</comment>
<organism evidence="2 3">
    <name type="scientific">Herbaspirillum huttiense subsp. lycopersici</name>
    <dbReference type="NCBI Taxonomy" id="3074428"/>
    <lineage>
        <taxon>Bacteria</taxon>
        <taxon>Pseudomonadati</taxon>
        <taxon>Pseudomonadota</taxon>
        <taxon>Betaproteobacteria</taxon>
        <taxon>Burkholderiales</taxon>
        <taxon>Oxalobacteraceae</taxon>
        <taxon>Herbaspirillum</taxon>
    </lineage>
</organism>
<evidence type="ECO:0000313" key="2">
    <source>
        <dbReference type="EMBL" id="MDR9851933.1"/>
    </source>
</evidence>
<dbReference type="Proteomes" id="UP001246576">
    <property type="component" value="Unassembled WGS sequence"/>
</dbReference>
<dbReference type="Gene3D" id="1.10.260.40">
    <property type="entry name" value="lambda repressor-like DNA-binding domains"/>
    <property type="match status" value="1"/>
</dbReference>
<dbReference type="CDD" id="cd00093">
    <property type="entry name" value="HTH_XRE"/>
    <property type="match status" value="1"/>
</dbReference>
<sequence length="231" mass="26307">MNTSEQTTQFRMLTGEELAVFIKFFRELRQWSQEQLAEISGLSVRTIQRIEQSEPSSMDSRRALARAFEFDDIDALNKPFAIPSAEELAAQKEKFDKENVTLTASPVTTGKQLAQLAENCSMDLFEAAYDVPRELEKTLASLVDYFREYRDSYDLYTQSDKLDVYDEMQAQIDSLRSLGMSLRYAKRKMSVRFGESEGKPMQVEVAYIVGFPLGKEPETFATPRTGGIRVG</sequence>
<feature type="domain" description="HTH cro/C1-type" evidence="1">
    <location>
        <begin position="22"/>
        <end position="76"/>
    </location>
</feature>
<dbReference type="RefSeq" id="WP_310841745.1">
    <property type="nucleotide sequence ID" value="NZ_JAVLSJ010000027.1"/>
</dbReference>
<keyword evidence="3" id="KW-1185">Reference proteome</keyword>
<proteinExistence type="predicted"/>
<name>A0ABU2EW36_9BURK</name>
<dbReference type="InterPro" id="IPR001387">
    <property type="entry name" value="Cro/C1-type_HTH"/>
</dbReference>
<dbReference type="Pfam" id="PF01381">
    <property type="entry name" value="HTH_3"/>
    <property type="match status" value="1"/>
</dbReference>
<dbReference type="SMART" id="SM00530">
    <property type="entry name" value="HTH_XRE"/>
    <property type="match status" value="1"/>
</dbReference>
<gene>
    <name evidence="2" type="ORF">RI048_27160</name>
</gene>
<evidence type="ECO:0000313" key="3">
    <source>
        <dbReference type="Proteomes" id="UP001246576"/>
    </source>
</evidence>
<evidence type="ECO:0000259" key="1">
    <source>
        <dbReference type="PROSITE" id="PS50943"/>
    </source>
</evidence>
<dbReference type="PROSITE" id="PS50943">
    <property type="entry name" value="HTH_CROC1"/>
    <property type="match status" value="1"/>
</dbReference>
<dbReference type="SUPFAM" id="SSF47413">
    <property type="entry name" value="lambda repressor-like DNA-binding domains"/>
    <property type="match status" value="1"/>
</dbReference>
<dbReference type="InterPro" id="IPR010982">
    <property type="entry name" value="Lambda_DNA-bd_dom_sf"/>
</dbReference>
<reference evidence="2" key="1">
    <citation type="submission" date="2023-09" db="EMBL/GenBank/DDBJ databases">
        <title>Description of first Herbaspirillum huttiense subsp. nephrolepsisexaltata and Herbaspirillum huttiense subsp. lycopersicon.</title>
        <authorList>
            <person name="Poudel M."/>
            <person name="Sharma A."/>
            <person name="Goss E."/>
            <person name="Tapia J.H."/>
            <person name="Harmon C.M."/>
            <person name="Jones J.B."/>
        </authorList>
    </citation>
    <scope>NUCLEOTIDE SEQUENCE</scope>
    <source>
        <strain evidence="2">SE1</strain>
    </source>
</reference>
<accession>A0ABU2EW36</accession>
<protein>
    <submittedName>
        <fullName evidence="2">Helix-turn-helix transcriptional regulator</fullName>
    </submittedName>
</protein>